<reference evidence="1" key="1">
    <citation type="submission" date="2014-11" db="EMBL/GenBank/DDBJ databases">
        <authorList>
            <person name="Amaro Gonzalez C."/>
        </authorList>
    </citation>
    <scope>NUCLEOTIDE SEQUENCE</scope>
</reference>
<sequence>MLAVFAVYSKITGASLETYFLITIRVNIYFTLNTRQDCRISVDSVEEPEN</sequence>
<protein>
    <submittedName>
        <fullName evidence="1">Uncharacterized protein</fullName>
    </submittedName>
</protein>
<dbReference type="AlphaFoldDB" id="A0A0E9V003"/>
<evidence type="ECO:0000313" key="1">
    <source>
        <dbReference type="EMBL" id="JAH71372.1"/>
    </source>
</evidence>
<organism evidence="1">
    <name type="scientific">Anguilla anguilla</name>
    <name type="common">European freshwater eel</name>
    <name type="synonym">Muraena anguilla</name>
    <dbReference type="NCBI Taxonomy" id="7936"/>
    <lineage>
        <taxon>Eukaryota</taxon>
        <taxon>Metazoa</taxon>
        <taxon>Chordata</taxon>
        <taxon>Craniata</taxon>
        <taxon>Vertebrata</taxon>
        <taxon>Euteleostomi</taxon>
        <taxon>Actinopterygii</taxon>
        <taxon>Neopterygii</taxon>
        <taxon>Teleostei</taxon>
        <taxon>Anguilliformes</taxon>
        <taxon>Anguillidae</taxon>
        <taxon>Anguilla</taxon>
    </lineage>
</organism>
<dbReference type="EMBL" id="GBXM01037205">
    <property type="protein sequence ID" value="JAH71372.1"/>
    <property type="molecule type" value="Transcribed_RNA"/>
</dbReference>
<reference evidence="1" key="2">
    <citation type="journal article" date="2015" name="Fish Shellfish Immunol.">
        <title>Early steps in the European eel (Anguilla anguilla)-Vibrio vulnificus interaction in the gills: Role of the RtxA13 toxin.</title>
        <authorList>
            <person name="Callol A."/>
            <person name="Pajuelo D."/>
            <person name="Ebbesson L."/>
            <person name="Teles M."/>
            <person name="MacKenzie S."/>
            <person name="Amaro C."/>
        </authorList>
    </citation>
    <scope>NUCLEOTIDE SEQUENCE</scope>
</reference>
<accession>A0A0E9V003</accession>
<name>A0A0E9V003_ANGAN</name>
<proteinExistence type="predicted"/>